<dbReference type="SUPFAM" id="SSF47031">
    <property type="entry name" value="Second domain of FERM"/>
    <property type="match status" value="1"/>
</dbReference>
<accession>A0A9N9SIA5</accession>
<dbReference type="InterPro" id="IPR019749">
    <property type="entry name" value="Band_41_domain"/>
</dbReference>
<dbReference type="Proteomes" id="UP001153737">
    <property type="component" value="Chromosome 7"/>
</dbReference>
<dbReference type="AlphaFoldDB" id="A0A9N9SIA5"/>
<protein>
    <submittedName>
        <fullName evidence="5">Uncharacterized protein</fullName>
    </submittedName>
</protein>
<feature type="region of interest" description="Disordered" evidence="2">
    <location>
        <begin position="1"/>
        <end position="28"/>
    </location>
</feature>
<reference evidence="5" key="2">
    <citation type="submission" date="2022-10" db="EMBL/GenBank/DDBJ databases">
        <authorList>
            <consortium name="ENA_rothamsted_submissions"/>
            <consortium name="culmorum"/>
            <person name="King R."/>
        </authorList>
    </citation>
    <scope>NUCLEOTIDE SEQUENCE</scope>
</reference>
<dbReference type="Pfam" id="PF00373">
    <property type="entry name" value="FERM_M"/>
    <property type="match status" value="1"/>
</dbReference>
<evidence type="ECO:0000313" key="6">
    <source>
        <dbReference type="Proteomes" id="UP001153737"/>
    </source>
</evidence>
<sequence>MSRTRKGGGRSGDGPTANPPRPSVGDLLAARPTGLAEPESWAVLCQAVQALQDLFLADGASNNCCIPLVTPSTLMLSSRGRVKLCPSRVVPSGGTAPHLVGYLAPEYRRNRQFTDTEMEKMWIYALGETLKRATLTSHVATSRLSRELCHVLTDMTRPQASSRASLMHLLDVISEYCTKRQQNRPFSHIVMDLHQEAMAALEVALESPWMGPPAMPELRPIAKIRSDLTSNTYGTIPRRWLGLIRNVSHNLPRLTREASTSMEDISVDENFSNAPGRVVRPKSMCVPDRGYYERIDDFEPFFIENRRLRSENNVPKCDSDFLKNQRAMERNDEASKEVKIGTSDDVFNNRRLRVRQNPVQRVASRLCRVGSEPTRSHKYGNAARERVGPEFVHRSTQPSRQLIMADLKGSSRKSVTVVMLNGQKLDVICNPISTTAGQLFELIIQKEHIEENFMLGLFALIAGDFVFLPSDTRICKVPTLTLFARVRFFLPSLRGLRGRAARHLLYLQLRRSILEHQLPCSFRQIVELNGLALQAEFGDYEEREYGNRNYFLIEHYIPETMSVVIEDSERLRKELVKTHMSKRGLDSEKAEEDFITYAQSLPHYGGHFYTATWILKNNDPKDVWLYISAQGMNLYERGQQTSNAGPQLYETFEWRHIQTLCYSKQYLCILPHKNFESESKLKKYKLKMDQKKSYFTFRLASLHHQFFLRLRTEYISPQTLSHQFGIPLKDIKNEANSLCKLESMANPIYLSDCGGGGDETEFKIEFRSSSRSGNGVTESSVRRSRSVHGFQDLDGSVDEAFQNKENENPGRRKKAGLVLDSRYLSGLPSVGRRGVKMGTRAFTNVKSGVSRSMEAMNGLNNDYLEEMSLRSVELPWSSTSVSKSPTGESTPNEAYILDSTVKATPQPFLPDFQETLSESLTEKLNNLSFAEERVLSSLTLTRDLNGSLGLQITQGSDGNVYVQSIIQGSPAFYKGNVQRADQIVAVDGQSLLGMKYERALEVLKGTGPRVELVVARAMSKKSNVTFLASERGSPVEKHLTESCRDALGKHQAEVPYHKHIRYEIEAPKESFAFKKPFSPKPNVLDRSVSKSCSHLYCKARVVEMIPKPNVDLSSFRSLDRQLGKSVKVVAMPRSLGLSRKWKGPVRYPVTPVKKTGDFEEGSCASTSDEEQVFI</sequence>
<evidence type="ECO:0000256" key="2">
    <source>
        <dbReference type="SAM" id="MobiDB-lite"/>
    </source>
</evidence>
<dbReference type="SUPFAM" id="SSF50156">
    <property type="entry name" value="PDZ domain-like"/>
    <property type="match status" value="1"/>
</dbReference>
<dbReference type="SMART" id="SM01196">
    <property type="entry name" value="FERM_C"/>
    <property type="match status" value="1"/>
</dbReference>
<dbReference type="InterPro" id="IPR047145">
    <property type="entry name" value="FRMD6-like"/>
</dbReference>
<dbReference type="SMART" id="SM00228">
    <property type="entry name" value="PDZ"/>
    <property type="match status" value="1"/>
</dbReference>
<dbReference type="InterPro" id="IPR036034">
    <property type="entry name" value="PDZ_sf"/>
</dbReference>
<evidence type="ECO:0000259" key="4">
    <source>
        <dbReference type="PROSITE" id="PS50106"/>
    </source>
</evidence>
<dbReference type="PROSITE" id="PS50057">
    <property type="entry name" value="FERM_3"/>
    <property type="match status" value="1"/>
</dbReference>
<proteinExistence type="predicted"/>
<dbReference type="InterPro" id="IPR011993">
    <property type="entry name" value="PH-like_dom_sf"/>
</dbReference>
<dbReference type="Gene3D" id="2.30.42.10">
    <property type="match status" value="1"/>
</dbReference>
<dbReference type="SUPFAM" id="SSF50729">
    <property type="entry name" value="PH domain-like"/>
    <property type="match status" value="1"/>
</dbReference>
<evidence type="ECO:0000313" key="5">
    <source>
        <dbReference type="EMBL" id="CAG9823434.1"/>
    </source>
</evidence>
<dbReference type="InterPro" id="IPR035963">
    <property type="entry name" value="FERM_2"/>
</dbReference>
<dbReference type="InterPro" id="IPR011009">
    <property type="entry name" value="Kinase-like_dom_sf"/>
</dbReference>
<evidence type="ECO:0000259" key="3">
    <source>
        <dbReference type="PROSITE" id="PS50057"/>
    </source>
</evidence>
<dbReference type="Pfam" id="PF00595">
    <property type="entry name" value="PDZ"/>
    <property type="match status" value="1"/>
</dbReference>
<dbReference type="GO" id="GO:0009887">
    <property type="term" value="P:animal organ morphogenesis"/>
    <property type="evidence" value="ECO:0007669"/>
    <property type="project" value="UniProtKB-ARBA"/>
</dbReference>
<organism evidence="5 6">
    <name type="scientific">Phaedon cochleariae</name>
    <name type="common">Mustard beetle</name>
    <dbReference type="NCBI Taxonomy" id="80249"/>
    <lineage>
        <taxon>Eukaryota</taxon>
        <taxon>Metazoa</taxon>
        <taxon>Ecdysozoa</taxon>
        <taxon>Arthropoda</taxon>
        <taxon>Hexapoda</taxon>
        <taxon>Insecta</taxon>
        <taxon>Pterygota</taxon>
        <taxon>Neoptera</taxon>
        <taxon>Endopterygota</taxon>
        <taxon>Coleoptera</taxon>
        <taxon>Polyphaga</taxon>
        <taxon>Cucujiformia</taxon>
        <taxon>Chrysomeloidea</taxon>
        <taxon>Chrysomelidae</taxon>
        <taxon>Chrysomelinae</taxon>
        <taxon>Chrysomelini</taxon>
        <taxon>Phaedon</taxon>
    </lineage>
</organism>
<dbReference type="PANTHER" id="PTHR13429">
    <property type="entry name" value="FERM DOMAIN (PROTEIN4.1-EZRIN-RADIXIN-MOESIN) FAMILY"/>
    <property type="match status" value="1"/>
</dbReference>
<dbReference type="Gene3D" id="2.30.29.30">
    <property type="entry name" value="Pleckstrin-homology domain (PH domain)/Phosphotyrosine-binding domain (PTB)"/>
    <property type="match status" value="1"/>
</dbReference>
<feature type="domain" description="FERM" evidence="3">
    <location>
        <begin position="413"/>
        <end position="711"/>
    </location>
</feature>
<name>A0A9N9SIA5_PHACE</name>
<keyword evidence="6" id="KW-1185">Reference proteome</keyword>
<dbReference type="InterPro" id="IPR019748">
    <property type="entry name" value="FERM_central"/>
</dbReference>
<gene>
    <name evidence="5" type="ORF">PHAECO_LOCUS11198</name>
</gene>
<dbReference type="InterPro" id="IPR011019">
    <property type="entry name" value="KIND_dom"/>
</dbReference>
<keyword evidence="1" id="KW-0677">Repeat</keyword>
<dbReference type="GO" id="GO:0035332">
    <property type="term" value="P:positive regulation of hippo signaling"/>
    <property type="evidence" value="ECO:0007669"/>
    <property type="project" value="TreeGrafter"/>
</dbReference>
<dbReference type="CDD" id="cd14473">
    <property type="entry name" value="FERM_B-lobe"/>
    <property type="match status" value="1"/>
</dbReference>
<dbReference type="SMART" id="SM00750">
    <property type="entry name" value="KIND"/>
    <property type="match status" value="1"/>
</dbReference>
<dbReference type="PANTHER" id="PTHR13429:SF12">
    <property type="entry name" value="FERM AND PDZ DOMAIN-CONTAINING PROTEIN 2"/>
    <property type="match status" value="1"/>
</dbReference>
<dbReference type="SMART" id="SM00295">
    <property type="entry name" value="B41"/>
    <property type="match status" value="1"/>
</dbReference>
<dbReference type="Gene3D" id="1.10.510.10">
    <property type="entry name" value="Transferase(Phosphotransferase) domain 1"/>
    <property type="match status" value="1"/>
</dbReference>
<dbReference type="InterPro" id="IPR018980">
    <property type="entry name" value="FERM_PH-like_C"/>
</dbReference>
<feature type="domain" description="PDZ" evidence="4">
    <location>
        <begin position="937"/>
        <end position="1018"/>
    </location>
</feature>
<dbReference type="OrthoDB" id="123971at2759"/>
<dbReference type="GO" id="GO:0098592">
    <property type="term" value="C:cytoplasmic side of apical plasma membrane"/>
    <property type="evidence" value="ECO:0007669"/>
    <property type="project" value="TreeGrafter"/>
</dbReference>
<dbReference type="InterPro" id="IPR014352">
    <property type="entry name" value="FERM/acyl-CoA-bd_prot_sf"/>
</dbReference>
<dbReference type="Pfam" id="PF09380">
    <property type="entry name" value="FERM_C"/>
    <property type="match status" value="1"/>
</dbReference>
<dbReference type="PROSITE" id="PS50106">
    <property type="entry name" value="PDZ"/>
    <property type="match status" value="1"/>
</dbReference>
<dbReference type="EMBL" id="OU896713">
    <property type="protein sequence ID" value="CAG9823434.1"/>
    <property type="molecule type" value="Genomic_DNA"/>
</dbReference>
<dbReference type="SUPFAM" id="SSF56112">
    <property type="entry name" value="Protein kinase-like (PK-like)"/>
    <property type="match status" value="1"/>
</dbReference>
<dbReference type="Gene3D" id="1.20.80.10">
    <property type="match status" value="1"/>
</dbReference>
<evidence type="ECO:0000256" key="1">
    <source>
        <dbReference type="ARBA" id="ARBA00022737"/>
    </source>
</evidence>
<dbReference type="InterPro" id="IPR000299">
    <property type="entry name" value="FERM_domain"/>
</dbReference>
<dbReference type="PRINTS" id="PR00935">
    <property type="entry name" value="BAND41"/>
</dbReference>
<dbReference type="GO" id="GO:0030182">
    <property type="term" value="P:neuron differentiation"/>
    <property type="evidence" value="ECO:0007669"/>
    <property type="project" value="UniProtKB-ARBA"/>
</dbReference>
<dbReference type="InterPro" id="IPR001478">
    <property type="entry name" value="PDZ"/>
</dbReference>
<reference evidence="5" key="1">
    <citation type="submission" date="2022-01" db="EMBL/GenBank/DDBJ databases">
        <authorList>
            <person name="King R."/>
        </authorList>
    </citation>
    <scope>NUCLEOTIDE SEQUENCE</scope>
</reference>